<feature type="region of interest" description="Disordered" evidence="1">
    <location>
        <begin position="1"/>
        <end position="21"/>
    </location>
</feature>
<reference evidence="2 3" key="1">
    <citation type="submission" date="2019-02" db="EMBL/GenBank/DDBJ databases">
        <title>Genome sequencing of the rare red list fungi Bondarzewia mesenterica.</title>
        <authorList>
            <person name="Buettner E."/>
            <person name="Kellner H."/>
        </authorList>
    </citation>
    <scope>NUCLEOTIDE SEQUENCE [LARGE SCALE GENOMIC DNA]</scope>
    <source>
        <strain evidence="2 3">DSM 108281</strain>
    </source>
</reference>
<sequence>MPGVRRSSDNRGRGLAPAGNISNEGILKSIARILNAVKIREEFKEKKRAAAYDAEGGHAKKRRKQAGEEDKTAGPGQKSISIQPGESLAHFNRSVSFFFHRSLHNIVLVAEDEEQQLVNSEFGCPSFEVDNELEDSVCLSPSSVFL</sequence>
<feature type="region of interest" description="Disordered" evidence="1">
    <location>
        <begin position="47"/>
        <end position="85"/>
    </location>
</feature>
<accession>A0A4S4M268</accession>
<evidence type="ECO:0000256" key="1">
    <source>
        <dbReference type="SAM" id="MobiDB-lite"/>
    </source>
</evidence>
<proteinExistence type="predicted"/>
<evidence type="ECO:0000313" key="3">
    <source>
        <dbReference type="Proteomes" id="UP000310158"/>
    </source>
</evidence>
<dbReference type="OrthoDB" id="5876637at2759"/>
<protein>
    <submittedName>
        <fullName evidence="2">Uncharacterized protein</fullName>
    </submittedName>
</protein>
<feature type="compositionally biased region" description="Basic and acidic residues" evidence="1">
    <location>
        <begin position="47"/>
        <end position="58"/>
    </location>
</feature>
<dbReference type="Proteomes" id="UP000310158">
    <property type="component" value="Unassembled WGS sequence"/>
</dbReference>
<comment type="caution">
    <text evidence="2">The sequence shown here is derived from an EMBL/GenBank/DDBJ whole genome shotgun (WGS) entry which is preliminary data.</text>
</comment>
<gene>
    <name evidence="2" type="ORF">EW146_g2000</name>
</gene>
<name>A0A4S4M268_9AGAM</name>
<dbReference type="AlphaFoldDB" id="A0A4S4M268"/>
<keyword evidence="3" id="KW-1185">Reference proteome</keyword>
<dbReference type="EMBL" id="SGPL01000054">
    <property type="protein sequence ID" value="THH19124.1"/>
    <property type="molecule type" value="Genomic_DNA"/>
</dbReference>
<organism evidence="2 3">
    <name type="scientific">Bondarzewia mesenterica</name>
    <dbReference type="NCBI Taxonomy" id="1095465"/>
    <lineage>
        <taxon>Eukaryota</taxon>
        <taxon>Fungi</taxon>
        <taxon>Dikarya</taxon>
        <taxon>Basidiomycota</taxon>
        <taxon>Agaricomycotina</taxon>
        <taxon>Agaricomycetes</taxon>
        <taxon>Russulales</taxon>
        <taxon>Bondarzewiaceae</taxon>
        <taxon>Bondarzewia</taxon>
    </lineage>
</organism>
<feature type="compositionally biased region" description="Basic and acidic residues" evidence="1">
    <location>
        <begin position="1"/>
        <end position="12"/>
    </location>
</feature>
<evidence type="ECO:0000313" key="2">
    <source>
        <dbReference type="EMBL" id="THH19124.1"/>
    </source>
</evidence>